<dbReference type="PRINTS" id="PR00080">
    <property type="entry name" value="SDRFAMILY"/>
</dbReference>
<dbReference type="GO" id="GO:0016491">
    <property type="term" value="F:oxidoreductase activity"/>
    <property type="evidence" value="ECO:0007669"/>
    <property type="project" value="UniProtKB-KW"/>
</dbReference>
<organism evidence="5 6">
    <name type="scientific">Stappia indica</name>
    <dbReference type="NCBI Taxonomy" id="538381"/>
    <lineage>
        <taxon>Bacteria</taxon>
        <taxon>Pseudomonadati</taxon>
        <taxon>Pseudomonadota</taxon>
        <taxon>Alphaproteobacteria</taxon>
        <taxon>Hyphomicrobiales</taxon>
        <taxon>Stappiaceae</taxon>
        <taxon>Stappia</taxon>
    </lineage>
</organism>
<dbReference type="InterPro" id="IPR002347">
    <property type="entry name" value="SDR_fam"/>
</dbReference>
<dbReference type="PANTHER" id="PTHR44196:SF4">
    <property type="entry name" value="SHORT CHAIN DEHYDROGENASE"/>
    <property type="match status" value="1"/>
</dbReference>
<proteinExistence type="inferred from homology"/>
<dbReference type="InterPro" id="IPR036291">
    <property type="entry name" value="NAD(P)-bd_dom_sf"/>
</dbReference>
<dbReference type="EMBL" id="CP046908">
    <property type="protein sequence ID" value="QGZ33454.1"/>
    <property type="molecule type" value="Genomic_DNA"/>
</dbReference>
<gene>
    <name evidence="5" type="ORF">GH266_02405</name>
</gene>
<protein>
    <submittedName>
        <fullName evidence="5">SDR family NAD(P)-dependent oxidoreductase</fullName>
    </submittedName>
</protein>
<comment type="similarity">
    <text evidence="1 3">Belongs to the short-chain dehydrogenases/reductases (SDR) family.</text>
</comment>
<evidence type="ECO:0000313" key="5">
    <source>
        <dbReference type="EMBL" id="QGZ33454.1"/>
    </source>
</evidence>
<dbReference type="PANTHER" id="PTHR44196">
    <property type="entry name" value="DEHYDROGENASE/REDUCTASE SDR FAMILY MEMBER 7B"/>
    <property type="match status" value="1"/>
</dbReference>
<dbReference type="InterPro" id="IPR057326">
    <property type="entry name" value="KR_dom"/>
</dbReference>
<evidence type="ECO:0000256" key="2">
    <source>
        <dbReference type="ARBA" id="ARBA00023002"/>
    </source>
</evidence>
<evidence type="ECO:0000259" key="4">
    <source>
        <dbReference type="SMART" id="SM00822"/>
    </source>
</evidence>
<dbReference type="OrthoDB" id="9790785at2"/>
<dbReference type="SMART" id="SM00822">
    <property type="entry name" value="PKS_KR"/>
    <property type="match status" value="1"/>
</dbReference>
<dbReference type="KEGG" id="siw:GH266_02405"/>
<dbReference type="Gene3D" id="3.40.50.720">
    <property type="entry name" value="NAD(P)-binding Rossmann-like Domain"/>
    <property type="match status" value="1"/>
</dbReference>
<accession>A0A857C3H8</accession>
<dbReference type="GO" id="GO:0016020">
    <property type="term" value="C:membrane"/>
    <property type="evidence" value="ECO:0007669"/>
    <property type="project" value="TreeGrafter"/>
</dbReference>
<dbReference type="RefSeq" id="WP_158192471.1">
    <property type="nucleotide sequence ID" value="NZ_CP046908.1"/>
</dbReference>
<feature type="domain" description="Ketoreductase" evidence="4">
    <location>
        <begin position="8"/>
        <end position="190"/>
    </location>
</feature>
<evidence type="ECO:0000256" key="3">
    <source>
        <dbReference type="RuleBase" id="RU000363"/>
    </source>
</evidence>
<dbReference type="CDD" id="cd05233">
    <property type="entry name" value="SDR_c"/>
    <property type="match status" value="1"/>
</dbReference>
<sequence>MTKRFEGRVAVVTGASRGIGYFTAKALAAEGAHVIALARTVGGLEELDDEIRSDGGQATLVPVDLTDYDAIDRLGAAIHERWGKLDILVGNAGILGGLSPLGHVSPRIWDKVMAINVTANWRLIRSLDPLLRQSDAGRVLFLSSGAAHKCKAFWGPYSVSKAALEALVRTYVAETAQTPITGMLVNPGATRTAMRAEAMPGEDPQTLPHPSEVAASLLDFVTPDNTANGQLFDFPSKELRDFVQVSS</sequence>
<dbReference type="PRINTS" id="PR00081">
    <property type="entry name" value="GDHRDH"/>
</dbReference>
<dbReference type="SUPFAM" id="SSF51735">
    <property type="entry name" value="NAD(P)-binding Rossmann-fold domains"/>
    <property type="match status" value="1"/>
</dbReference>
<evidence type="ECO:0000256" key="1">
    <source>
        <dbReference type="ARBA" id="ARBA00006484"/>
    </source>
</evidence>
<dbReference type="AlphaFoldDB" id="A0A857C3H8"/>
<name>A0A857C3H8_9HYPH</name>
<dbReference type="Pfam" id="PF00106">
    <property type="entry name" value="adh_short"/>
    <property type="match status" value="1"/>
</dbReference>
<dbReference type="Proteomes" id="UP000435648">
    <property type="component" value="Chromosome"/>
</dbReference>
<keyword evidence="2" id="KW-0560">Oxidoreductase</keyword>
<reference evidence="5 6" key="1">
    <citation type="submission" date="2019-12" db="EMBL/GenBank/DDBJ databases">
        <title>The genome of Stappia indica PHM037.</title>
        <authorList>
            <person name="Kacar D."/>
            <person name="Galan B."/>
            <person name="Canedo L."/>
            <person name="Rodriguez P."/>
            <person name="de la Calle F."/>
            <person name="Garcia J.L."/>
        </authorList>
    </citation>
    <scope>NUCLEOTIDE SEQUENCE [LARGE SCALE GENOMIC DNA]</scope>
    <source>
        <strain evidence="5 6">PHM037</strain>
    </source>
</reference>
<evidence type="ECO:0000313" key="6">
    <source>
        <dbReference type="Proteomes" id="UP000435648"/>
    </source>
</evidence>